<name>A0A6A6U5P7_9PEZI</name>
<keyword evidence="2" id="KW-0732">Signal</keyword>
<dbReference type="AlphaFoldDB" id="A0A6A6U5P7"/>
<evidence type="ECO:0000313" key="4">
    <source>
        <dbReference type="Proteomes" id="UP000799302"/>
    </source>
</evidence>
<feature type="chain" id="PRO_5025602296" description="SMP-30/Gluconolactonase/LRE-like region domain-containing protein" evidence="2">
    <location>
        <begin position="22"/>
        <end position="608"/>
    </location>
</feature>
<feature type="compositionally biased region" description="Basic and acidic residues" evidence="1">
    <location>
        <begin position="162"/>
        <end position="203"/>
    </location>
</feature>
<organism evidence="3 4">
    <name type="scientific">Microthyrium microscopicum</name>
    <dbReference type="NCBI Taxonomy" id="703497"/>
    <lineage>
        <taxon>Eukaryota</taxon>
        <taxon>Fungi</taxon>
        <taxon>Dikarya</taxon>
        <taxon>Ascomycota</taxon>
        <taxon>Pezizomycotina</taxon>
        <taxon>Dothideomycetes</taxon>
        <taxon>Dothideomycetes incertae sedis</taxon>
        <taxon>Microthyriales</taxon>
        <taxon>Microthyriaceae</taxon>
        <taxon>Microthyrium</taxon>
    </lineage>
</organism>
<dbReference type="EMBL" id="MU004239">
    <property type="protein sequence ID" value="KAF2666458.1"/>
    <property type="molecule type" value="Genomic_DNA"/>
</dbReference>
<keyword evidence="4" id="KW-1185">Reference proteome</keyword>
<dbReference type="Gene3D" id="2.120.10.30">
    <property type="entry name" value="TolB, C-terminal domain"/>
    <property type="match status" value="1"/>
</dbReference>
<feature type="region of interest" description="Disordered" evidence="1">
    <location>
        <begin position="95"/>
        <end position="130"/>
    </location>
</feature>
<dbReference type="InterPro" id="IPR052998">
    <property type="entry name" value="Hetero-Diels-Alderase-like"/>
</dbReference>
<feature type="signal peptide" evidence="2">
    <location>
        <begin position="1"/>
        <end position="21"/>
    </location>
</feature>
<feature type="compositionally biased region" description="Basic and acidic residues" evidence="1">
    <location>
        <begin position="116"/>
        <end position="130"/>
    </location>
</feature>
<dbReference type="Proteomes" id="UP000799302">
    <property type="component" value="Unassembled WGS sequence"/>
</dbReference>
<evidence type="ECO:0000313" key="3">
    <source>
        <dbReference type="EMBL" id="KAF2666458.1"/>
    </source>
</evidence>
<protein>
    <recommendedName>
        <fullName evidence="5">SMP-30/Gluconolactonase/LRE-like region domain-containing protein</fullName>
    </recommendedName>
</protein>
<sequence>MRPSLHLISLAVAVAASPAFATITADVSQTGGQIYPEPTLDANLGKPAGPAYAEEPIPVDLSGETPLDPNLGKPAGPAYADEPIVVARDIRDREPKAQPHRPTGLNGQPVNPGGPRKFEGDHSDGYRPSYRDNVVDAAERLVKRDVAAVDPPRSVYTNPVRPTDRPRHTEVTVHHGEPTGRPHQGEAPREHRGGPKDRGHQHIKKDVVATTTKAPLMRCPTNSPAALANGARPKMPVPCQRSPPQLVARDAEQINEAVIQYIPAAVTPTNTIPRPVNCPVATLDVVRKNPKVPAACQKSGPSRPNGFGLGRVVSEQASLADGPKLLQKFPEGTWLEDIAVGTNGLLYVTLMDRPELYRVDPTKPDAAPVLLHRFAAEGKLSGIVETAPNEFAVALARKDNSGKEIAEIWAVRCGESCEGEVVKSAKTGKLNFELIGGPYSNTNPLNGLASLAPSTLLAADMIAGTVFALPVPGQSAPSVVLADKTMASGIDGLRISGGWLYYTNTLTGILGRVPVSATSSGAKIASGPAEVVGKGMLGPDGFAVRGDVAYVADIGANCVFKVSFKDGTTTKLVDIPGAPTSAQFGRGSDKNVLYVTTMAGALYAVNVA</sequence>
<feature type="region of interest" description="Disordered" evidence="1">
    <location>
        <begin position="152"/>
        <end position="203"/>
    </location>
</feature>
<dbReference type="PANTHER" id="PTHR42060:SF1">
    <property type="entry name" value="NHL REPEAT-CONTAINING PROTEIN"/>
    <property type="match status" value="1"/>
</dbReference>
<accession>A0A6A6U5P7</accession>
<evidence type="ECO:0000256" key="1">
    <source>
        <dbReference type="SAM" id="MobiDB-lite"/>
    </source>
</evidence>
<evidence type="ECO:0008006" key="5">
    <source>
        <dbReference type="Google" id="ProtNLM"/>
    </source>
</evidence>
<evidence type="ECO:0000256" key="2">
    <source>
        <dbReference type="SAM" id="SignalP"/>
    </source>
</evidence>
<gene>
    <name evidence="3" type="ORF">BT63DRAFT_458816</name>
</gene>
<dbReference type="OrthoDB" id="9977941at2759"/>
<dbReference type="PANTHER" id="PTHR42060">
    <property type="entry name" value="NHL REPEAT-CONTAINING PROTEIN-RELATED"/>
    <property type="match status" value="1"/>
</dbReference>
<dbReference type="SUPFAM" id="SSF63829">
    <property type="entry name" value="Calcium-dependent phosphotriesterase"/>
    <property type="match status" value="1"/>
</dbReference>
<dbReference type="InterPro" id="IPR011042">
    <property type="entry name" value="6-blade_b-propeller_TolB-like"/>
</dbReference>
<proteinExistence type="predicted"/>
<reference evidence="3" key="1">
    <citation type="journal article" date="2020" name="Stud. Mycol.">
        <title>101 Dothideomycetes genomes: a test case for predicting lifestyles and emergence of pathogens.</title>
        <authorList>
            <person name="Haridas S."/>
            <person name="Albert R."/>
            <person name="Binder M."/>
            <person name="Bloem J."/>
            <person name="Labutti K."/>
            <person name="Salamov A."/>
            <person name="Andreopoulos B."/>
            <person name="Baker S."/>
            <person name="Barry K."/>
            <person name="Bills G."/>
            <person name="Bluhm B."/>
            <person name="Cannon C."/>
            <person name="Castanera R."/>
            <person name="Culley D."/>
            <person name="Daum C."/>
            <person name="Ezra D."/>
            <person name="Gonzalez J."/>
            <person name="Henrissat B."/>
            <person name="Kuo A."/>
            <person name="Liang C."/>
            <person name="Lipzen A."/>
            <person name="Lutzoni F."/>
            <person name="Magnuson J."/>
            <person name="Mondo S."/>
            <person name="Nolan M."/>
            <person name="Ohm R."/>
            <person name="Pangilinan J."/>
            <person name="Park H.-J."/>
            <person name="Ramirez L."/>
            <person name="Alfaro M."/>
            <person name="Sun H."/>
            <person name="Tritt A."/>
            <person name="Yoshinaga Y."/>
            <person name="Zwiers L.-H."/>
            <person name="Turgeon B."/>
            <person name="Goodwin S."/>
            <person name="Spatafora J."/>
            <person name="Crous P."/>
            <person name="Grigoriev I."/>
        </authorList>
    </citation>
    <scope>NUCLEOTIDE SEQUENCE</scope>
    <source>
        <strain evidence="3">CBS 115976</strain>
    </source>
</reference>